<evidence type="ECO:0000256" key="2">
    <source>
        <dbReference type="ARBA" id="ARBA00022942"/>
    </source>
</evidence>
<dbReference type="GO" id="GO:0019774">
    <property type="term" value="C:proteasome core complex, beta-subunit complex"/>
    <property type="evidence" value="ECO:0007669"/>
    <property type="project" value="UniProtKB-UniRule"/>
</dbReference>
<dbReference type="SUPFAM" id="SSF56235">
    <property type="entry name" value="N-terminal nucleophile aminohydrolases (Ntn hydrolases)"/>
    <property type="match status" value="1"/>
</dbReference>
<dbReference type="AlphaFoldDB" id="A0ABD2WNR4"/>
<evidence type="ECO:0000256" key="3">
    <source>
        <dbReference type="ARBA" id="ARBA00023242"/>
    </source>
</evidence>
<dbReference type="GO" id="GO:0005634">
    <property type="term" value="C:nucleus"/>
    <property type="evidence" value="ECO:0007669"/>
    <property type="project" value="UniProtKB-SubCell"/>
</dbReference>
<dbReference type="Gene3D" id="3.60.20.10">
    <property type="entry name" value="Glutamine Phosphoribosylpyrophosphate, subunit 1, domain 1"/>
    <property type="match status" value="1"/>
</dbReference>
<protein>
    <recommendedName>
        <fullName evidence="6">Proteasome subunit beta</fullName>
    </recommendedName>
</protein>
<sequence length="266" mass="29679">MSMPNKADCFSSLPFWQNGPAPGAFYNFPGTAASSSNYNDCGIQRTQTPMVTGSSVIGIQYKDGIIIAADVLASYGSLARFRNCERVMKVNDNIILGAGGDYADYQYLRSLIEQKIIDEKCLDDGFTLKPKSLHCWLTRVMYNKRSNFNPLWNNFIIGGIEDGKPFLGTVDKLGTAFSDPVIATGYGAYLATPILTKAYDANSQMTEEEATNLIYKVMQVLFYRDARSFPKYHLGVISKEKGVEIRGPIEIEHNWEVSTMGRNQLR</sequence>
<dbReference type="FunFam" id="3.60.20.10:FF:000014">
    <property type="entry name" value="Proteasome subunit beta type-7"/>
    <property type="match status" value="1"/>
</dbReference>
<keyword evidence="2 6" id="KW-0647">Proteasome</keyword>
<organism evidence="7 8">
    <name type="scientific">Trichogramma kaykai</name>
    <dbReference type="NCBI Taxonomy" id="54128"/>
    <lineage>
        <taxon>Eukaryota</taxon>
        <taxon>Metazoa</taxon>
        <taxon>Ecdysozoa</taxon>
        <taxon>Arthropoda</taxon>
        <taxon>Hexapoda</taxon>
        <taxon>Insecta</taxon>
        <taxon>Pterygota</taxon>
        <taxon>Neoptera</taxon>
        <taxon>Endopterygota</taxon>
        <taxon>Hymenoptera</taxon>
        <taxon>Apocrita</taxon>
        <taxon>Proctotrupomorpha</taxon>
        <taxon>Chalcidoidea</taxon>
        <taxon>Trichogrammatidae</taxon>
        <taxon>Trichogramma</taxon>
    </lineage>
</organism>
<dbReference type="EMBL" id="JBJJXI010000092">
    <property type="protein sequence ID" value="KAL3394443.1"/>
    <property type="molecule type" value="Genomic_DNA"/>
</dbReference>
<dbReference type="PROSITE" id="PS51476">
    <property type="entry name" value="PROTEASOME_BETA_2"/>
    <property type="match status" value="1"/>
</dbReference>
<gene>
    <name evidence="7" type="ORF">TKK_011449</name>
</gene>
<evidence type="ECO:0000313" key="7">
    <source>
        <dbReference type="EMBL" id="KAL3394443.1"/>
    </source>
</evidence>
<dbReference type="GO" id="GO:0005737">
    <property type="term" value="C:cytoplasm"/>
    <property type="evidence" value="ECO:0007669"/>
    <property type="project" value="UniProtKB-SubCell"/>
</dbReference>
<evidence type="ECO:0000256" key="1">
    <source>
        <dbReference type="ARBA" id="ARBA00022490"/>
    </source>
</evidence>
<evidence type="ECO:0000256" key="5">
    <source>
        <dbReference type="ARBA" id="ARBA00026071"/>
    </source>
</evidence>
<evidence type="ECO:0000256" key="6">
    <source>
        <dbReference type="PIRNR" id="PIRNR001213"/>
    </source>
</evidence>
<dbReference type="InterPro" id="IPR016295">
    <property type="entry name" value="Proteasome_beta4"/>
</dbReference>
<comment type="similarity">
    <text evidence="6">Belongs to the peptidase T1B family.</text>
</comment>
<keyword evidence="8" id="KW-1185">Reference proteome</keyword>
<keyword evidence="1 6" id="KW-0963">Cytoplasm</keyword>
<dbReference type="InterPro" id="IPR029055">
    <property type="entry name" value="Ntn_hydrolases_N"/>
</dbReference>
<comment type="subcellular location">
    <subcellularLocation>
        <location evidence="6">Cytoplasm</location>
    </subcellularLocation>
    <subcellularLocation>
        <location evidence="6">Nucleus</location>
    </subcellularLocation>
</comment>
<proteinExistence type="inferred from homology"/>
<accession>A0ABD2WNR4</accession>
<dbReference type="CDD" id="cd03760">
    <property type="entry name" value="proteasome_beta_type_4"/>
    <property type="match status" value="1"/>
</dbReference>
<dbReference type="Pfam" id="PF00227">
    <property type="entry name" value="Proteasome"/>
    <property type="match status" value="1"/>
</dbReference>
<dbReference type="PROSITE" id="PS00854">
    <property type="entry name" value="PROTEASOME_BETA_1"/>
    <property type="match status" value="1"/>
</dbReference>
<dbReference type="PANTHER" id="PTHR32194">
    <property type="entry name" value="METALLOPROTEASE TLDD"/>
    <property type="match status" value="1"/>
</dbReference>
<dbReference type="PANTHER" id="PTHR32194:SF6">
    <property type="entry name" value="PROTEASOME SUBUNIT BETA"/>
    <property type="match status" value="1"/>
</dbReference>
<keyword evidence="3 6" id="KW-0539">Nucleus</keyword>
<comment type="caution">
    <text evidence="7">The sequence shown here is derived from an EMBL/GenBank/DDBJ whole genome shotgun (WGS) entry which is preliminary data.</text>
</comment>
<evidence type="ECO:0000256" key="4">
    <source>
        <dbReference type="ARBA" id="ARBA00024953"/>
    </source>
</evidence>
<dbReference type="InterPro" id="IPR023333">
    <property type="entry name" value="Proteasome_suB-type"/>
</dbReference>
<reference evidence="7 8" key="1">
    <citation type="journal article" date="2024" name="bioRxiv">
        <title>A reference genome for Trichogramma kaykai: A tiny desert-dwelling parasitoid wasp with competing sex-ratio distorters.</title>
        <authorList>
            <person name="Culotta J."/>
            <person name="Lindsey A.R."/>
        </authorList>
    </citation>
    <scope>NUCLEOTIDE SEQUENCE [LARGE SCALE GENOMIC DNA]</scope>
    <source>
        <strain evidence="7 8">KSX58</strain>
    </source>
</reference>
<comment type="function">
    <text evidence="4">Non-catalytic component of the proteasome, a multicatalytic proteinase complex which is characterized by its ability to cleave peptides with Arg, Phe, Tyr, Leu, and Glu adjacent to the leaving group at neutral or slightly basic pH. The proteasome has an ATP-dependent proteolytic activity.</text>
</comment>
<name>A0ABD2WNR4_9HYME</name>
<dbReference type="PIRSF" id="PIRSF001213">
    <property type="entry name" value="Psome_endopept_beta"/>
    <property type="match status" value="1"/>
</dbReference>
<evidence type="ECO:0000313" key="8">
    <source>
        <dbReference type="Proteomes" id="UP001627154"/>
    </source>
</evidence>
<dbReference type="InterPro" id="IPR001353">
    <property type="entry name" value="Proteasome_sua/b"/>
</dbReference>
<dbReference type="InterPro" id="IPR016050">
    <property type="entry name" value="Proteasome_bsu_CS"/>
</dbReference>
<comment type="subunit">
    <text evidence="5">The 26S proteasome consists of a 20S proteasome core and two 19S regulatory subunits. The 20S proteasome core is composed of 28 subunits that are arranged in four stacked rings, resulting in a barrel-shaped structure. The two end rings are each formed by seven alpha subunits, and the two central rings are each formed by seven beta subunits. The catalytic chamber with the active sites is on the inside of the barrel.</text>
</comment>
<dbReference type="Proteomes" id="UP001627154">
    <property type="component" value="Unassembled WGS sequence"/>
</dbReference>